<gene>
    <name evidence="2" type="ORF">AMK68_04855</name>
</gene>
<organism evidence="2 3">
    <name type="scientific">candidate division KD3-62 bacterium DG_56</name>
    <dbReference type="NCBI Taxonomy" id="1704032"/>
    <lineage>
        <taxon>Bacteria</taxon>
        <taxon>candidate division KD3-62</taxon>
    </lineage>
</organism>
<dbReference type="EMBL" id="LIZY01000114">
    <property type="protein sequence ID" value="KPJ62487.1"/>
    <property type="molecule type" value="Genomic_DNA"/>
</dbReference>
<evidence type="ECO:0000259" key="1">
    <source>
        <dbReference type="Pfam" id="PF07796"/>
    </source>
</evidence>
<dbReference type="InterPro" id="IPR012437">
    <property type="entry name" value="DUF1638"/>
</dbReference>
<sequence>MHLKVIACEVMARELFHCAARARNSVDIELCPQGFHDNAEICRGELQRRIDTVDPEQFQAILLGYFLCSNTVVGVGASRLPLVITRGHDCITMLLGSKERYRALFEERPGTYYFSSGWLEYPERGGKRIPYDERSGLAPQQSYQELVAKYGEDNAKYVAEMLGGWEQQYTHGALIDFEFIDGLPLEARVREICAQRGWEFIRIPGDLTLIQRWLDGDWSDDDFLVLQPGQRIAAAHDERIVRAAEEPPS</sequence>
<reference evidence="2 3" key="1">
    <citation type="journal article" date="2015" name="Microbiome">
        <title>Genomic resolution of linkages in carbon, nitrogen, and sulfur cycling among widespread estuary sediment bacteria.</title>
        <authorList>
            <person name="Baker B.J."/>
            <person name="Lazar C.S."/>
            <person name="Teske A.P."/>
            <person name="Dick G.J."/>
        </authorList>
    </citation>
    <scope>NUCLEOTIDE SEQUENCE [LARGE SCALE GENOMIC DNA]</scope>
    <source>
        <strain evidence="2">DG_56</strain>
    </source>
</reference>
<proteinExistence type="predicted"/>
<dbReference type="Proteomes" id="UP000052020">
    <property type="component" value="Unassembled WGS sequence"/>
</dbReference>
<comment type="caution">
    <text evidence="2">The sequence shown here is derived from an EMBL/GenBank/DDBJ whole genome shotgun (WGS) entry which is preliminary data.</text>
</comment>
<evidence type="ECO:0000313" key="2">
    <source>
        <dbReference type="EMBL" id="KPJ62487.1"/>
    </source>
</evidence>
<dbReference type="Pfam" id="PF07796">
    <property type="entry name" value="DUF1638"/>
    <property type="match status" value="1"/>
</dbReference>
<accession>A0A0S7XJ29</accession>
<name>A0A0S7XJ29_9BACT</name>
<dbReference type="AlphaFoldDB" id="A0A0S7XJ29"/>
<feature type="domain" description="DUF1638" evidence="1">
    <location>
        <begin position="32"/>
        <end position="213"/>
    </location>
</feature>
<evidence type="ECO:0000313" key="3">
    <source>
        <dbReference type="Proteomes" id="UP000052020"/>
    </source>
</evidence>
<protein>
    <recommendedName>
        <fullName evidence="1">DUF1638 domain-containing protein</fullName>
    </recommendedName>
</protein>